<dbReference type="SUPFAM" id="SSF56801">
    <property type="entry name" value="Acetyl-CoA synthetase-like"/>
    <property type="match status" value="1"/>
</dbReference>
<sequence length="561" mass="59447">MPDGLHTLGRWTGDRARATPERVAIDDRGVALTYRELDARAERLAGAFRDAGYAIGDRIATITGNSADHVVLFFACAKAGLVLVPLSWRLAPREIAEQLEIAGPALLLVESEFESLAKATLGRLVRRIPNAPLGAHGVEAEVPAPALPAGREAIEARAAAALRRDVADDDALLIIFTSGTTARAKGAVLTHLNCFWTNLSFSRIAEIRAADTVLAVLPQYHVGGWNIQPLLAWWTGATVVLERTFDPGRVLHLIQERRITTMMGVPANYLFLAQHPDFDGTDLSSLAHAIVGGAPMAPALLRAWHARGVALTQGYGLTEASPNVLCLPDEDARTHAGSSGRPYPHVDVAVADPVTGEHLDGEAEGELLVHGPSVFAGYHEDAAATEAALVDGWLRTGDLVRRDADGYYTVVDRIKDIYISGGEGVAPAEVEAVLMGHPAVADVAVVGVPDERWGESGVAWVVLQRGRVTDAAELISFASASLARYKVPRAVHLIDELPRSTAGKVLRRTLAERGAAEADADADADAEADADAGADAEAARAAALAPARTPARTDPTEEVAR</sequence>
<gene>
    <name evidence="4" type="ORF">GCM10009717_08850</name>
</gene>
<dbReference type="InterPro" id="IPR025110">
    <property type="entry name" value="AMP-bd_C"/>
</dbReference>
<feature type="compositionally biased region" description="Low complexity" evidence="1">
    <location>
        <begin position="535"/>
        <end position="553"/>
    </location>
</feature>
<name>A0ABP5BHT1_9MICO</name>
<dbReference type="Pfam" id="PF13193">
    <property type="entry name" value="AMP-binding_C"/>
    <property type="match status" value="1"/>
</dbReference>
<dbReference type="PANTHER" id="PTHR43767:SF1">
    <property type="entry name" value="NONRIBOSOMAL PEPTIDE SYNTHASE PES1 (EUROFUNG)-RELATED"/>
    <property type="match status" value="1"/>
</dbReference>
<dbReference type="RefSeq" id="WP_157416637.1">
    <property type="nucleotide sequence ID" value="NZ_BAAAMK010000001.1"/>
</dbReference>
<evidence type="ECO:0000259" key="3">
    <source>
        <dbReference type="Pfam" id="PF13193"/>
    </source>
</evidence>
<dbReference type="InterPro" id="IPR050237">
    <property type="entry name" value="ATP-dep_AMP-bd_enzyme"/>
</dbReference>
<protein>
    <submittedName>
        <fullName evidence="4">Long-chain fatty acid--CoA ligase</fullName>
    </submittedName>
</protein>
<evidence type="ECO:0000313" key="5">
    <source>
        <dbReference type="Proteomes" id="UP001499954"/>
    </source>
</evidence>
<dbReference type="Proteomes" id="UP001499954">
    <property type="component" value="Unassembled WGS sequence"/>
</dbReference>
<accession>A0ABP5BHT1</accession>
<reference evidence="5" key="1">
    <citation type="journal article" date="2019" name="Int. J. Syst. Evol. Microbiol.">
        <title>The Global Catalogue of Microorganisms (GCM) 10K type strain sequencing project: providing services to taxonomists for standard genome sequencing and annotation.</title>
        <authorList>
            <consortium name="The Broad Institute Genomics Platform"/>
            <consortium name="The Broad Institute Genome Sequencing Center for Infectious Disease"/>
            <person name="Wu L."/>
            <person name="Ma J."/>
        </authorList>
    </citation>
    <scope>NUCLEOTIDE SEQUENCE [LARGE SCALE GENOMIC DNA]</scope>
    <source>
        <strain evidence="5">JCM 13584</strain>
    </source>
</reference>
<comment type="caution">
    <text evidence="4">The sequence shown here is derived from an EMBL/GenBank/DDBJ whole genome shotgun (WGS) entry which is preliminary data.</text>
</comment>
<evidence type="ECO:0000256" key="1">
    <source>
        <dbReference type="SAM" id="MobiDB-lite"/>
    </source>
</evidence>
<dbReference type="EMBL" id="BAAAMK010000001">
    <property type="protein sequence ID" value="GAA1944713.1"/>
    <property type="molecule type" value="Genomic_DNA"/>
</dbReference>
<dbReference type="Pfam" id="PF00501">
    <property type="entry name" value="AMP-binding"/>
    <property type="match status" value="1"/>
</dbReference>
<feature type="compositionally biased region" description="Acidic residues" evidence="1">
    <location>
        <begin position="518"/>
        <end position="534"/>
    </location>
</feature>
<keyword evidence="4" id="KW-0436">Ligase</keyword>
<feature type="domain" description="AMP-binding enzyme C-terminal" evidence="3">
    <location>
        <begin position="429"/>
        <end position="504"/>
    </location>
</feature>
<dbReference type="InterPro" id="IPR042099">
    <property type="entry name" value="ANL_N_sf"/>
</dbReference>
<feature type="domain" description="AMP-dependent synthetase/ligase" evidence="2">
    <location>
        <begin position="15"/>
        <end position="379"/>
    </location>
</feature>
<organism evidence="4 5">
    <name type="scientific">Agromyces allii</name>
    <dbReference type="NCBI Taxonomy" id="393607"/>
    <lineage>
        <taxon>Bacteria</taxon>
        <taxon>Bacillati</taxon>
        <taxon>Actinomycetota</taxon>
        <taxon>Actinomycetes</taxon>
        <taxon>Micrococcales</taxon>
        <taxon>Microbacteriaceae</taxon>
        <taxon>Agromyces</taxon>
    </lineage>
</organism>
<evidence type="ECO:0000313" key="4">
    <source>
        <dbReference type="EMBL" id="GAA1944713.1"/>
    </source>
</evidence>
<dbReference type="InterPro" id="IPR045851">
    <property type="entry name" value="AMP-bd_C_sf"/>
</dbReference>
<dbReference type="PANTHER" id="PTHR43767">
    <property type="entry name" value="LONG-CHAIN-FATTY-ACID--COA LIGASE"/>
    <property type="match status" value="1"/>
</dbReference>
<keyword evidence="5" id="KW-1185">Reference proteome</keyword>
<evidence type="ECO:0000259" key="2">
    <source>
        <dbReference type="Pfam" id="PF00501"/>
    </source>
</evidence>
<dbReference type="GO" id="GO:0016874">
    <property type="term" value="F:ligase activity"/>
    <property type="evidence" value="ECO:0007669"/>
    <property type="project" value="UniProtKB-KW"/>
</dbReference>
<feature type="region of interest" description="Disordered" evidence="1">
    <location>
        <begin position="515"/>
        <end position="561"/>
    </location>
</feature>
<dbReference type="Gene3D" id="3.40.50.12780">
    <property type="entry name" value="N-terminal domain of ligase-like"/>
    <property type="match status" value="1"/>
</dbReference>
<proteinExistence type="predicted"/>
<dbReference type="Gene3D" id="3.30.300.30">
    <property type="match status" value="1"/>
</dbReference>
<dbReference type="InterPro" id="IPR000873">
    <property type="entry name" value="AMP-dep_synth/lig_dom"/>
</dbReference>